<feature type="domain" description="Enoyl reductase (ER)" evidence="6">
    <location>
        <begin position="14"/>
        <end position="333"/>
    </location>
</feature>
<name>A0A8K0WTA3_9HYPO</name>
<dbReference type="InterPro" id="IPR036291">
    <property type="entry name" value="NAD(P)-bd_dom_sf"/>
</dbReference>
<dbReference type="InterPro" id="IPR013149">
    <property type="entry name" value="ADH-like_C"/>
</dbReference>
<dbReference type="GO" id="GO:0016616">
    <property type="term" value="F:oxidoreductase activity, acting on the CH-OH group of donors, NAD or NADP as acceptor"/>
    <property type="evidence" value="ECO:0007669"/>
    <property type="project" value="InterPro"/>
</dbReference>
<dbReference type="Gene3D" id="3.40.50.720">
    <property type="entry name" value="NAD(P)-binding Rossmann-like Domain"/>
    <property type="match status" value="1"/>
</dbReference>
<comment type="similarity">
    <text evidence="5">Belongs to the zinc-containing alcohol dehydrogenase family.</text>
</comment>
<comment type="caution">
    <text evidence="7">The sequence shown here is derived from an EMBL/GenBank/DDBJ whole genome shotgun (WGS) entry which is preliminary data.</text>
</comment>
<evidence type="ECO:0000313" key="7">
    <source>
        <dbReference type="EMBL" id="KAH7322609.1"/>
    </source>
</evidence>
<keyword evidence="3 5" id="KW-0862">Zinc</keyword>
<dbReference type="Pfam" id="PF08240">
    <property type="entry name" value="ADH_N"/>
    <property type="match status" value="1"/>
</dbReference>
<dbReference type="EMBL" id="JAGPNK010000004">
    <property type="protein sequence ID" value="KAH7322609.1"/>
    <property type="molecule type" value="Genomic_DNA"/>
</dbReference>
<comment type="cofactor">
    <cofactor evidence="1 5">
        <name>Zn(2+)</name>
        <dbReference type="ChEBI" id="CHEBI:29105"/>
    </cofactor>
</comment>
<dbReference type="GO" id="GO:0008270">
    <property type="term" value="F:zinc ion binding"/>
    <property type="evidence" value="ECO:0007669"/>
    <property type="project" value="InterPro"/>
</dbReference>
<dbReference type="PROSITE" id="PS00059">
    <property type="entry name" value="ADH_ZINC"/>
    <property type="match status" value="1"/>
</dbReference>
<reference evidence="7" key="1">
    <citation type="journal article" date="2021" name="Nat. Commun.">
        <title>Genetic determinants of endophytism in the Arabidopsis root mycobiome.</title>
        <authorList>
            <person name="Mesny F."/>
            <person name="Miyauchi S."/>
            <person name="Thiergart T."/>
            <person name="Pickel B."/>
            <person name="Atanasova L."/>
            <person name="Karlsson M."/>
            <person name="Huettel B."/>
            <person name="Barry K.W."/>
            <person name="Haridas S."/>
            <person name="Chen C."/>
            <person name="Bauer D."/>
            <person name="Andreopoulos W."/>
            <person name="Pangilinan J."/>
            <person name="LaButti K."/>
            <person name="Riley R."/>
            <person name="Lipzen A."/>
            <person name="Clum A."/>
            <person name="Drula E."/>
            <person name="Henrissat B."/>
            <person name="Kohler A."/>
            <person name="Grigoriev I.V."/>
            <person name="Martin F.M."/>
            <person name="Hacquard S."/>
        </authorList>
    </citation>
    <scope>NUCLEOTIDE SEQUENCE</scope>
    <source>
        <strain evidence="7">MPI-CAGE-CH-0235</strain>
    </source>
</reference>
<organism evidence="7 8">
    <name type="scientific">Stachybotrys elegans</name>
    <dbReference type="NCBI Taxonomy" id="80388"/>
    <lineage>
        <taxon>Eukaryota</taxon>
        <taxon>Fungi</taxon>
        <taxon>Dikarya</taxon>
        <taxon>Ascomycota</taxon>
        <taxon>Pezizomycotina</taxon>
        <taxon>Sordariomycetes</taxon>
        <taxon>Hypocreomycetidae</taxon>
        <taxon>Hypocreales</taxon>
        <taxon>Stachybotryaceae</taxon>
        <taxon>Stachybotrys</taxon>
    </lineage>
</organism>
<sequence>MAIEFTVFKGSSTGDIVESHGRREAGPTQVLVKITHSGLCGSDEHFRHADQGLGHEGVGVIVEVGSRVHEVSDFKVGDRVGMGWHQKFCGHCKQCVTGHHTLCTNAQSFGGANLDQGTFGTGVAWDVSTLNKIPDEIASEDAGPLMCGGATVWDPLYTSGIKPGERVGIMGVGGLGHLAIQFAAKMGLQPVVFSSSDSKKEEALKFGAAEFHVTAGKDKLEGIEPVDLMLITTSFLPDLTLYLPVLAPRAKIYPLTVSGDNVQVPALALISRGYQIIGSNLAPTYSVKDMLAFAAKNNIRPQIEKFPMTDSGITEAMKKLRDGKMRYRGVVVV</sequence>
<dbReference type="OrthoDB" id="1879366at2759"/>
<dbReference type="CDD" id="cd05283">
    <property type="entry name" value="CAD1"/>
    <property type="match status" value="1"/>
</dbReference>
<dbReference type="AlphaFoldDB" id="A0A8K0WTA3"/>
<dbReference type="InterPro" id="IPR020843">
    <property type="entry name" value="ER"/>
</dbReference>
<evidence type="ECO:0000256" key="1">
    <source>
        <dbReference type="ARBA" id="ARBA00001947"/>
    </source>
</evidence>
<keyword evidence="4" id="KW-0560">Oxidoreductase</keyword>
<dbReference type="InterPro" id="IPR002328">
    <property type="entry name" value="ADH_Zn_CS"/>
</dbReference>
<evidence type="ECO:0000313" key="8">
    <source>
        <dbReference type="Proteomes" id="UP000813444"/>
    </source>
</evidence>
<dbReference type="InterPro" id="IPR047109">
    <property type="entry name" value="CAD-like"/>
</dbReference>
<evidence type="ECO:0000256" key="5">
    <source>
        <dbReference type="RuleBase" id="RU361277"/>
    </source>
</evidence>
<dbReference type="InterPro" id="IPR013154">
    <property type="entry name" value="ADH-like_N"/>
</dbReference>
<evidence type="ECO:0000256" key="4">
    <source>
        <dbReference type="ARBA" id="ARBA00023002"/>
    </source>
</evidence>
<dbReference type="SUPFAM" id="SSF50129">
    <property type="entry name" value="GroES-like"/>
    <property type="match status" value="1"/>
</dbReference>
<evidence type="ECO:0000256" key="3">
    <source>
        <dbReference type="ARBA" id="ARBA00022833"/>
    </source>
</evidence>
<dbReference type="Gene3D" id="3.90.180.10">
    <property type="entry name" value="Medium-chain alcohol dehydrogenases, catalytic domain"/>
    <property type="match status" value="1"/>
</dbReference>
<proteinExistence type="inferred from homology"/>
<keyword evidence="2 5" id="KW-0479">Metal-binding</keyword>
<protein>
    <submittedName>
        <fullName evidence="7">NADP-dependent alcohol dehydrogenase</fullName>
    </submittedName>
</protein>
<dbReference type="SMART" id="SM00829">
    <property type="entry name" value="PKS_ER"/>
    <property type="match status" value="1"/>
</dbReference>
<evidence type="ECO:0000259" key="6">
    <source>
        <dbReference type="SMART" id="SM00829"/>
    </source>
</evidence>
<dbReference type="Proteomes" id="UP000813444">
    <property type="component" value="Unassembled WGS sequence"/>
</dbReference>
<keyword evidence="8" id="KW-1185">Reference proteome</keyword>
<evidence type="ECO:0000256" key="2">
    <source>
        <dbReference type="ARBA" id="ARBA00022723"/>
    </source>
</evidence>
<accession>A0A8K0WTA3</accession>
<dbReference type="FunFam" id="3.40.50.720:FF:000022">
    <property type="entry name" value="Cinnamyl alcohol dehydrogenase"/>
    <property type="match status" value="1"/>
</dbReference>
<dbReference type="SUPFAM" id="SSF51735">
    <property type="entry name" value="NAD(P)-binding Rossmann-fold domains"/>
    <property type="match status" value="1"/>
</dbReference>
<dbReference type="Pfam" id="PF00107">
    <property type="entry name" value="ADH_zinc_N"/>
    <property type="match status" value="1"/>
</dbReference>
<gene>
    <name evidence="7" type="ORF">B0I35DRAFT_370969</name>
</gene>
<dbReference type="InterPro" id="IPR011032">
    <property type="entry name" value="GroES-like_sf"/>
</dbReference>
<dbReference type="PANTHER" id="PTHR42683">
    <property type="entry name" value="ALDEHYDE REDUCTASE"/>
    <property type="match status" value="1"/>
</dbReference>